<name>A0A1F5EI36_9BACT</name>
<gene>
    <name evidence="2" type="ORF">A2442_00290</name>
</gene>
<keyword evidence="1" id="KW-0472">Membrane</keyword>
<sequence>MTWNRFFTGLWNIIWAIFRFFGRMLRDMVLQIWRPVRRFLIKWSPLYLGVIAAMGLHKLNPKGTEDLLQSILTIGIVFIGIKIIILGFKK</sequence>
<feature type="transmembrane region" description="Helical" evidence="1">
    <location>
        <begin position="67"/>
        <end position="88"/>
    </location>
</feature>
<feature type="transmembrane region" description="Helical" evidence="1">
    <location>
        <begin position="6"/>
        <end position="22"/>
    </location>
</feature>
<evidence type="ECO:0000256" key="1">
    <source>
        <dbReference type="SAM" id="Phobius"/>
    </source>
</evidence>
<accession>A0A1F5EI36</accession>
<evidence type="ECO:0000313" key="2">
    <source>
        <dbReference type="EMBL" id="OGD67051.1"/>
    </source>
</evidence>
<feature type="transmembrane region" description="Helical" evidence="1">
    <location>
        <begin position="43"/>
        <end position="61"/>
    </location>
</feature>
<organism evidence="2 3">
    <name type="scientific">Candidatus Campbellbacteria bacterium RIFOXYC2_FULL_35_25</name>
    <dbReference type="NCBI Taxonomy" id="1797582"/>
    <lineage>
        <taxon>Bacteria</taxon>
        <taxon>Candidatus Campbelliibacteriota</taxon>
    </lineage>
</organism>
<evidence type="ECO:0000313" key="3">
    <source>
        <dbReference type="Proteomes" id="UP000179003"/>
    </source>
</evidence>
<dbReference type="EMBL" id="MFAE01000009">
    <property type="protein sequence ID" value="OGD67051.1"/>
    <property type="molecule type" value="Genomic_DNA"/>
</dbReference>
<comment type="caution">
    <text evidence="2">The sequence shown here is derived from an EMBL/GenBank/DDBJ whole genome shotgun (WGS) entry which is preliminary data.</text>
</comment>
<keyword evidence="1" id="KW-1133">Transmembrane helix</keyword>
<protein>
    <submittedName>
        <fullName evidence="2">Uncharacterized protein</fullName>
    </submittedName>
</protein>
<dbReference type="Proteomes" id="UP000179003">
    <property type="component" value="Unassembled WGS sequence"/>
</dbReference>
<dbReference type="STRING" id="1797582.A2442_00290"/>
<keyword evidence="1" id="KW-0812">Transmembrane</keyword>
<dbReference type="AlphaFoldDB" id="A0A1F5EI36"/>
<reference evidence="2 3" key="1">
    <citation type="journal article" date="2016" name="Nat. Commun.">
        <title>Thousands of microbial genomes shed light on interconnected biogeochemical processes in an aquifer system.</title>
        <authorList>
            <person name="Anantharaman K."/>
            <person name="Brown C.T."/>
            <person name="Hug L.A."/>
            <person name="Sharon I."/>
            <person name="Castelle C.J."/>
            <person name="Probst A.J."/>
            <person name="Thomas B.C."/>
            <person name="Singh A."/>
            <person name="Wilkins M.J."/>
            <person name="Karaoz U."/>
            <person name="Brodie E.L."/>
            <person name="Williams K.H."/>
            <person name="Hubbard S.S."/>
            <person name="Banfield J.F."/>
        </authorList>
    </citation>
    <scope>NUCLEOTIDE SEQUENCE [LARGE SCALE GENOMIC DNA]</scope>
</reference>
<proteinExistence type="predicted"/>